<feature type="transmembrane region" description="Helical" evidence="7">
    <location>
        <begin position="12"/>
        <end position="31"/>
    </location>
</feature>
<evidence type="ECO:0000313" key="8">
    <source>
        <dbReference type="EMBL" id="CAA7602590.1"/>
    </source>
</evidence>
<dbReference type="PANTHER" id="PTHR34856:SF2">
    <property type="entry name" value="PROTEIN NRFD"/>
    <property type="match status" value="1"/>
</dbReference>
<comment type="subcellular location">
    <subcellularLocation>
        <location evidence="1">Cell membrane</location>
        <topology evidence="1">Multi-pass membrane protein</topology>
    </subcellularLocation>
</comment>
<gene>
    <name evidence="9" type="ORF">DEACI_1724</name>
    <name evidence="8" type="ORF">DEACI_3269</name>
</gene>
<name>A0A8S0X6J7_9FIRM</name>
<feature type="transmembrane region" description="Helical" evidence="7">
    <location>
        <begin position="51"/>
        <end position="71"/>
    </location>
</feature>
<dbReference type="Pfam" id="PF03916">
    <property type="entry name" value="NrfD"/>
    <property type="match status" value="1"/>
</dbReference>
<dbReference type="Proteomes" id="UP001071230">
    <property type="component" value="Unassembled WGS sequence"/>
</dbReference>
<dbReference type="AlphaFoldDB" id="A0A8S0X6J7"/>
<dbReference type="RefSeq" id="WP_240985933.1">
    <property type="nucleotide sequence ID" value="NZ_CDGJ01000048.1"/>
</dbReference>
<keyword evidence="4 7" id="KW-0812">Transmembrane</keyword>
<protein>
    <submittedName>
        <fullName evidence="9">Polysulfide reductase, NrfD</fullName>
    </submittedName>
    <submittedName>
        <fullName evidence="8">Polysulphide reductase, NrfD</fullName>
    </submittedName>
</protein>
<evidence type="ECO:0000256" key="3">
    <source>
        <dbReference type="ARBA" id="ARBA00022475"/>
    </source>
</evidence>
<keyword evidence="6 7" id="KW-0472">Membrane</keyword>
<dbReference type="InterPro" id="IPR005614">
    <property type="entry name" value="NrfD-like"/>
</dbReference>
<dbReference type="PANTHER" id="PTHR34856">
    <property type="entry name" value="PROTEIN NRFD"/>
    <property type="match status" value="1"/>
</dbReference>
<feature type="transmembrane region" description="Helical" evidence="7">
    <location>
        <begin position="83"/>
        <end position="104"/>
    </location>
</feature>
<feature type="transmembrane region" description="Helical" evidence="7">
    <location>
        <begin position="124"/>
        <end position="146"/>
    </location>
</feature>
<accession>A0A8S0X6J7</accession>
<feature type="transmembrane region" description="Helical" evidence="7">
    <location>
        <begin position="278"/>
        <end position="298"/>
    </location>
</feature>
<evidence type="ECO:0000256" key="7">
    <source>
        <dbReference type="SAM" id="Phobius"/>
    </source>
</evidence>
<dbReference type="KEGG" id="aacx:DEACI_3269"/>
<keyword evidence="3" id="KW-1003">Cell membrane</keyword>
<dbReference type="EMBL" id="LR746496">
    <property type="protein sequence ID" value="CAA7602590.1"/>
    <property type="molecule type" value="Genomic_DNA"/>
</dbReference>
<evidence type="ECO:0000313" key="10">
    <source>
        <dbReference type="Proteomes" id="UP001071230"/>
    </source>
</evidence>
<evidence type="ECO:0000256" key="6">
    <source>
        <dbReference type="ARBA" id="ARBA00023136"/>
    </source>
</evidence>
<evidence type="ECO:0000256" key="1">
    <source>
        <dbReference type="ARBA" id="ARBA00004651"/>
    </source>
</evidence>
<comment type="similarity">
    <text evidence="2">Belongs to the NrfD family.</text>
</comment>
<dbReference type="Proteomes" id="UP000836597">
    <property type="component" value="Chromosome"/>
</dbReference>
<evidence type="ECO:0000256" key="4">
    <source>
        <dbReference type="ARBA" id="ARBA00022692"/>
    </source>
</evidence>
<proteinExistence type="inferred from homology"/>
<reference evidence="8" key="2">
    <citation type="submission" date="2020-01" db="EMBL/GenBank/DDBJ databases">
        <authorList>
            <person name="Hornung B."/>
        </authorList>
    </citation>
    <scope>NUCLEOTIDE SEQUENCE</scope>
    <source>
        <strain evidence="8">PacBioINE</strain>
    </source>
</reference>
<keyword evidence="5 7" id="KW-1133">Transmembrane helix</keyword>
<sequence>MVKDPSTRTRYLTWLVVLSILLLAALGAWVYELIFGLGATGMRDVISWGLYILSFAFFVKLSAGGLIVASSAEVFGIKGLKPLAKLGVLTAAVCVLVAGVSILPDLGRPDRLLNLFIYAHWSSPMIWDITIITLYFLLAVAELWLMSAKMPEAKRARGLKWAAGIGLPAAFALHSITAWIFGLQISRPFWNTALMAPLFVVSAILSGTALVSLILWILQRVDALVVRGETWRKLSGLMAVSLAIDLFFVLSDYLTVLWDGVPKDLQVLSTLLPGGGYQLFFWLEWVIGGAIPLLFLILPSLRRRVGLIAASAVLILVGVYAYQVELVVAGMANPLIQLPPGISLGTYVPGESVFQLVGHYTPTWVELTILLGLLALIALLVTLGYRYLSIKASLTEATPEAGDRLDTDGARRRIVRGEAT</sequence>
<feature type="transmembrane region" description="Helical" evidence="7">
    <location>
        <begin position="194"/>
        <end position="218"/>
    </location>
</feature>
<keyword evidence="10" id="KW-1185">Reference proteome</keyword>
<dbReference type="InterPro" id="IPR052049">
    <property type="entry name" value="Electron_transfer_protein"/>
</dbReference>
<feature type="transmembrane region" description="Helical" evidence="7">
    <location>
        <begin position="305"/>
        <end position="323"/>
    </location>
</feature>
<organism evidence="8">
    <name type="scientific">Acididesulfobacillus acetoxydans</name>
    <dbReference type="NCBI Taxonomy" id="1561005"/>
    <lineage>
        <taxon>Bacteria</taxon>
        <taxon>Bacillati</taxon>
        <taxon>Bacillota</taxon>
        <taxon>Clostridia</taxon>
        <taxon>Eubacteriales</taxon>
        <taxon>Peptococcaceae</taxon>
        <taxon>Acididesulfobacillus</taxon>
    </lineage>
</organism>
<feature type="transmembrane region" description="Helical" evidence="7">
    <location>
        <begin position="158"/>
        <end position="182"/>
    </location>
</feature>
<evidence type="ECO:0000313" key="9">
    <source>
        <dbReference type="EMBL" id="CEJ07263.1"/>
    </source>
</evidence>
<dbReference type="EMBL" id="CDGJ01000048">
    <property type="protein sequence ID" value="CEJ07263.1"/>
    <property type="molecule type" value="Genomic_DNA"/>
</dbReference>
<evidence type="ECO:0000256" key="5">
    <source>
        <dbReference type="ARBA" id="ARBA00022989"/>
    </source>
</evidence>
<dbReference type="Gene3D" id="1.20.1630.10">
    <property type="entry name" value="Formate dehydrogenase/DMSO reductase domain"/>
    <property type="match status" value="1"/>
</dbReference>
<reference evidence="9" key="1">
    <citation type="submission" date="2014-11" db="EMBL/GenBank/DDBJ databases">
        <authorList>
            <person name="Hornung B.V."/>
        </authorList>
    </citation>
    <scope>NUCLEOTIDE SEQUENCE</scope>
    <source>
        <strain evidence="9">INE</strain>
    </source>
</reference>
<evidence type="ECO:0000256" key="2">
    <source>
        <dbReference type="ARBA" id="ARBA00008929"/>
    </source>
</evidence>
<feature type="transmembrane region" description="Helical" evidence="7">
    <location>
        <begin position="364"/>
        <end position="385"/>
    </location>
</feature>
<dbReference type="GO" id="GO:0005886">
    <property type="term" value="C:plasma membrane"/>
    <property type="evidence" value="ECO:0007669"/>
    <property type="project" value="UniProtKB-SubCell"/>
</dbReference>
<feature type="transmembrane region" description="Helical" evidence="7">
    <location>
        <begin position="239"/>
        <end position="258"/>
    </location>
</feature>